<comment type="caution">
    <text evidence="8">The sequence shown here is derived from an EMBL/GenBank/DDBJ whole genome shotgun (WGS) entry which is preliminary data.</text>
</comment>
<evidence type="ECO:0000256" key="6">
    <source>
        <dbReference type="SAM" id="Phobius"/>
    </source>
</evidence>
<gene>
    <name evidence="8" type="ORF">GCM10010466_41590</name>
</gene>
<dbReference type="PROSITE" id="PS50850">
    <property type="entry name" value="MFS"/>
    <property type="match status" value="1"/>
</dbReference>
<keyword evidence="3 6" id="KW-1133">Transmembrane helix</keyword>
<evidence type="ECO:0000256" key="5">
    <source>
        <dbReference type="SAM" id="MobiDB-lite"/>
    </source>
</evidence>
<keyword evidence="2 6" id="KW-0812">Transmembrane</keyword>
<keyword evidence="9" id="KW-1185">Reference proteome</keyword>
<evidence type="ECO:0000256" key="4">
    <source>
        <dbReference type="ARBA" id="ARBA00023136"/>
    </source>
</evidence>
<proteinExistence type="predicted"/>
<dbReference type="PANTHER" id="PTHR23542">
    <property type="match status" value="1"/>
</dbReference>
<feature type="transmembrane region" description="Helical" evidence="6">
    <location>
        <begin position="49"/>
        <end position="69"/>
    </location>
</feature>
<evidence type="ECO:0000313" key="8">
    <source>
        <dbReference type="EMBL" id="GAA3146254.1"/>
    </source>
</evidence>
<feature type="transmembrane region" description="Helical" evidence="6">
    <location>
        <begin position="249"/>
        <end position="270"/>
    </location>
</feature>
<dbReference type="Pfam" id="PF07690">
    <property type="entry name" value="MFS_1"/>
    <property type="match status" value="1"/>
</dbReference>
<evidence type="ECO:0000256" key="1">
    <source>
        <dbReference type="ARBA" id="ARBA00004651"/>
    </source>
</evidence>
<protein>
    <submittedName>
        <fullName evidence="8">MFS transporter</fullName>
    </submittedName>
</protein>
<feature type="transmembrane region" description="Helical" evidence="6">
    <location>
        <begin position="302"/>
        <end position="325"/>
    </location>
</feature>
<feature type="transmembrane region" description="Helical" evidence="6">
    <location>
        <begin position="218"/>
        <end position="243"/>
    </location>
</feature>
<feature type="transmembrane region" description="Helical" evidence="6">
    <location>
        <begin position="144"/>
        <end position="162"/>
    </location>
</feature>
<dbReference type="PANTHER" id="PTHR23542:SF1">
    <property type="entry name" value="MAJOR FACILITATOR SUPERFAMILY (MFS) PROFILE DOMAIN-CONTAINING PROTEIN"/>
    <property type="match status" value="1"/>
</dbReference>
<feature type="transmembrane region" description="Helical" evidence="6">
    <location>
        <begin position="81"/>
        <end position="99"/>
    </location>
</feature>
<dbReference type="InterPro" id="IPR020846">
    <property type="entry name" value="MFS_dom"/>
</dbReference>
<dbReference type="Proteomes" id="UP001500320">
    <property type="component" value="Unassembled WGS sequence"/>
</dbReference>
<organism evidence="8 9">
    <name type="scientific">Planomonospora alba</name>
    <dbReference type="NCBI Taxonomy" id="161354"/>
    <lineage>
        <taxon>Bacteria</taxon>
        <taxon>Bacillati</taxon>
        <taxon>Actinomycetota</taxon>
        <taxon>Actinomycetes</taxon>
        <taxon>Streptosporangiales</taxon>
        <taxon>Streptosporangiaceae</taxon>
        <taxon>Planomonospora</taxon>
    </lineage>
</organism>
<sequence length="413" mass="41803">MAIEPYRRLLALPGVRTLLLVGLLARIPTTAVNITLTLHVVKGLGLGYAQAGMVTAACTVGMAAGSPLAGRLADSYGLRPVLLVTTAAQALFWGTAWAMPFPVLLAAAVPAGLLGLPVFSVVRQCLTALVPVEGRRVAFSLDSMLVEVSYMTGPALGVAGVTMLGSTWTMGVVAAGLVGSGAALLLLNPPIRSAEEDAEHGGARAERLPRRLWLTPRLVTLLGVSAAATFVLTAGELSLVATLERAGDTAWTGLAIGIWCLYSLIGGFVYGGLPRGFSPLLLIGAMGLLTVPVGLVGGDWRWLVVALLPAGLLCAPGLSSTVETLSRWVPARARGEAMGLHGTALLVGGAVSAPVAGAVIDGPGPGWAFAAAGLVGVVMVLAALPFWRRSAGTGGPAGGEAQKAGRAPAAEAV</sequence>
<feature type="transmembrane region" description="Helical" evidence="6">
    <location>
        <begin position="337"/>
        <end position="360"/>
    </location>
</feature>
<name>A0ABP6NF76_9ACTN</name>
<comment type="subcellular location">
    <subcellularLocation>
        <location evidence="1">Cell membrane</location>
        <topology evidence="1">Multi-pass membrane protein</topology>
    </subcellularLocation>
</comment>
<dbReference type="InterPro" id="IPR011701">
    <property type="entry name" value="MFS"/>
</dbReference>
<dbReference type="EMBL" id="BAAAUT010000033">
    <property type="protein sequence ID" value="GAA3146254.1"/>
    <property type="molecule type" value="Genomic_DNA"/>
</dbReference>
<keyword evidence="4 6" id="KW-0472">Membrane</keyword>
<reference evidence="9" key="1">
    <citation type="journal article" date="2019" name="Int. J. Syst. Evol. Microbiol.">
        <title>The Global Catalogue of Microorganisms (GCM) 10K type strain sequencing project: providing services to taxonomists for standard genome sequencing and annotation.</title>
        <authorList>
            <consortium name="The Broad Institute Genomics Platform"/>
            <consortium name="The Broad Institute Genome Sequencing Center for Infectious Disease"/>
            <person name="Wu L."/>
            <person name="Ma J."/>
        </authorList>
    </citation>
    <scope>NUCLEOTIDE SEQUENCE [LARGE SCALE GENOMIC DNA]</scope>
    <source>
        <strain evidence="9">JCM 9373</strain>
    </source>
</reference>
<dbReference type="SUPFAM" id="SSF103473">
    <property type="entry name" value="MFS general substrate transporter"/>
    <property type="match status" value="1"/>
</dbReference>
<dbReference type="RefSeq" id="WP_344861996.1">
    <property type="nucleotide sequence ID" value="NZ_BAAAUT010000033.1"/>
</dbReference>
<evidence type="ECO:0000313" key="9">
    <source>
        <dbReference type="Proteomes" id="UP001500320"/>
    </source>
</evidence>
<dbReference type="Gene3D" id="1.20.1250.20">
    <property type="entry name" value="MFS general substrate transporter like domains"/>
    <property type="match status" value="1"/>
</dbReference>
<evidence type="ECO:0000256" key="3">
    <source>
        <dbReference type="ARBA" id="ARBA00022989"/>
    </source>
</evidence>
<feature type="domain" description="Major facilitator superfamily (MFS) profile" evidence="7">
    <location>
        <begin position="14"/>
        <end position="391"/>
    </location>
</feature>
<accession>A0ABP6NF76</accession>
<feature type="transmembrane region" description="Helical" evidence="6">
    <location>
        <begin position="105"/>
        <end position="132"/>
    </location>
</feature>
<evidence type="ECO:0000259" key="7">
    <source>
        <dbReference type="PROSITE" id="PS50850"/>
    </source>
</evidence>
<dbReference type="InterPro" id="IPR036259">
    <property type="entry name" value="MFS_trans_sf"/>
</dbReference>
<feature type="transmembrane region" description="Helical" evidence="6">
    <location>
        <begin position="366"/>
        <end position="387"/>
    </location>
</feature>
<feature type="transmembrane region" description="Helical" evidence="6">
    <location>
        <begin position="277"/>
        <end position="296"/>
    </location>
</feature>
<evidence type="ECO:0000256" key="2">
    <source>
        <dbReference type="ARBA" id="ARBA00022692"/>
    </source>
</evidence>
<feature type="transmembrane region" description="Helical" evidence="6">
    <location>
        <begin position="168"/>
        <end position="187"/>
    </location>
</feature>
<feature type="region of interest" description="Disordered" evidence="5">
    <location>
        <begin position="393"/>
        <end position="413"/>
    </location>
</feature>